<organism evidence="8 9">
    <name type="scientific">Ceraceosorus bombacis</name>
    <dbReference type="NCBI Taxonomy" id="401625"/>
    <lineage>
        <taxon>Eukaryota</taxon>
        <taxon>Fungi</taxon>
        <taxon>Dikarya</taxon>
        <taxon>Basidiomycota</taxon>
        <taxon>Ustilaginomycotina</taxon>
        <taxon>Exobasidiomycetes</taxon>
        <taxon>Ceraceosorales</taxon>
        <taxon>Ceraceosoraceae</taxon>
        <taxon>Ceraceosorus</taxon>
    </lineage>
</organism>
<dbReference type="STRING" id="401625.A0A0P1BCA6"/>
<evidence type="ECO:0000256" key="1">
    <source>
        <dbReference type="ARBA" id="ARBA00004123"/>
    </source>
</evidence>
<protein>
    <submittedName>
        <fullName evidence="8">Heat shock transcription factor</fullName>
    </submittedName>
</protein>
<dbReference type="SUPFAM" id="SSF46785">
    <property type="entry name" value="Winged helix' DNA-binding domain"/>
    <property type="match status" value="1"/>
</dbReference>
<dbReference type="OrthoDB" id="60033at2759"/>
<dbReference type="GO" id="GO:0003700">
    <property type="term" value="F:DNA-binding transcription factor activity"/>
    <property type="evidence" value="ECO:0007669"/>
    <property type="project" value="InterPro"/>
</dbReference>
<proteinExistence type="inferred from homology"/>
<dbReference type="PANTHER" id="PTHR10015:SF427">
    <property type="entry name" value="HEAT SHOCK FACTOR PROTEIN"/>
    <property type="match status" value="1"/>
</dbReference>
<dbReference type="PRINTS" id="PR00056">
    <property type="entry name" value="HSFDOMAIN"/>
</dbReference>
<dbReference type="PANTHER" id="PTHR10015">
    <property type="entry name" value="HEAT SHOCK TRANSCRIPTION FACTOR"/>
    <property type="match status" value="1"/>
</dbReference>
<dbReference type="GO" id="GO:0005634">
    <property type="term" value="C:nucleus"/>
    <property type="evidence" value="ECO:0007669"/>
    <property type="project" value="UniProtKB-SubCell"/>
</dbReference>
<evidence type="ECO:0000256" key="2">
    <source>
        <dbReference type="ARBA" id="ARBA00006403"/>
    </source>
</evidence>
<dbReference type="EMBL" id="CCYA01000217">
    <property type="protein sequence ID" value="CEH13345.1"/>
    <property type="molecule type" value="Genomic_DNA"/>
</dbReference>
<feature type="region of interest" description="Disordered" evidence="6">
    <location>
        <begin position="640"/>
        <end position="673"/>
    </location>
</feature>
<feature type="compositionally biased region" description="Acidic residues" evidence="6">
    <location>
        <begin position="275"/>
        <end position="291"/>
    </location>
</feature>
<keyword evidence="9" id="KW-1185">Reference proteome</keyword>
<dbReference type="AlphaFoldDB" id="A0A0P1BCA6"/>
<comment type="subcellular location">
    <subcellularLocation>
        <location evidence="1">Nucleus</location>
    </subcellularLocation>
</comment>
<dbReference type="Gene3D" id="1.10.10.10">
    <property type="entry name" value="Winged helix-like DNA-binding domain superfamily/Winged helix DNA-binding domain"/>
    <property type="match status" value="1"/>
</dbReference>
<evidence type="ECO:0000256" key="5">
    <source>
        <dbReference type="RuleBase" id="RU004020"/>
    </source>
</evidence>
<evidence type="ECO:0000256" key="3">
    <source>
        <dbReference type="ARBA" id="ARBA00023125"/>
    </source>
</evidence>
<reference evidence="9" key="1">
    <citation type="submission" date="2014-09" db="EMBL/GenBank/DDBJ databases">
        <authorList>
            <person name="Sharma Rahul"/>
            <person name="Thines Marco"/>
        </authorList>
    </citation>
    <scope>NUCLEOTIDE SEQUENCE [LARGE SCALE GENOMIC DNA]</scope>
</reference>
<feature type="region of interest" description="Disordered" evidence="6">
    <location>
        <begin position="462"/>
        <end position="501"/>
    </location>
</feature>
<feature type="region of interest" description="Disordered" evidence="6">
    <location>
        <begin position="1"/>
        <end position="162"/>
    </location>
</feature>
<feature type="compositionally biased region" description="Polar residues" evidence="6">
    <location>
        <begin position="201"/>
        <end position="214"/>
    </location>
</feature>
<dbReference type="SMART" id="SM00415">
    <property type="entry name" value="HSF"/>
    <property type="match status" value="1"/>
</dbReference>
<feature type="compositionally biased region" description="Low complexity" evidence="6">
    <location>
        <begin position="221"/>
        <end position="239"/>
    </location>
</feature>
<evidence type="ECO:0000256" key="4">
    <source>
        <dbReference type="ARBA" id="ARBA00023242"/>
    </source>
</evidence>
<feature type="compositionally biased region" description="Basic and acidic residues" evidence="6">
    <location>
        <begin position="37"/>
        <end position="46"/>
    </location>
</feature>
<dbReference type="InterPro" id="IPR036390">
    <property type="entry name" value="WH_DNA-bd_sf"/>
</dbReference>
<feature type="compositionally biased region" description="Low complexity" evidence="6">
    <location>
        <begin position="108"/>
        <end position="132"/>
    </location>
</feature>
<accession>A0A0P1BCA6</accession>
<name>A0A0P1BCA6_9BASI</name>
<keyword evidence="8" id="KW-0346">Stress response</keyword>
<dbReference type="Pfam" id="PF00447">
    <property type="entry name" value="HSF_DNA-bind"/>
    <property type="match status" value="1"/>
</dbReference>
<feature type="domain" description="HSF-type DNA-binding" evidence="7">
    <location>
        <begin position="518"/>
        <end position="648"/>
    </location>
</feature>
<sequence length="673" mass="70518">MAALPPAQRASARSPQRQTGFRVPSPNHTDSDMLDAESEKASEVRGRPQPLAIPRPSAATSNMKGSMEEPGTSHTSEISTPPDGVGLALDRREVASNTKISSEWSDRVSITAAPSVSSASSLEPSSWTLSGSQQHSRTFGAISGANANGTKNGLGASSDGKHRLAPYLSTSFRTSGAVSLSSSLTHGHGRKSSTGRRPPLSFTSTSGPGISHSFSHVHGVSTPPSSASAQTSARALSATYGRSRSRSRQRPSFGHGADQPGSERAASAAPSRALEDDDATDDEMFDLDDNNEGYGTASQATIRGRRPGDAPEGPPGLPTLWPRPESHTQRGISPQRRHPVTTMSASYERAGAHMAAGAGSGGTALARGYSNDRHHPGYASGSFSLSRHHPYATSPGPSSFGTSHGHSSAYPTQLASPGLTGISRPSQVRGASGAGAHYAPSVNSYTASPHLAGNTALPPLYNFTDAAGPPRDPSDAQNLAKASPSTRLSTSAGAAAAGETPEMAEVTAIRERLGGAANCSAFISKLWYLMCRPELYSAYLRWSEAGDSIILFSDQDIANDFASDVLPRLFKHGNNASFVRQLNLYGFQRVPSSRLLDGVEHKVAKRPGGLKGVSNISTALQYYGPHSSFSHPRFLRDREDLLTSMKPRSSKKPKKSNGSNASAGGVGGDDDEE</sequence>
<evidence type="ECO:0000313" key="8">
    <source>
        <dbReference type="EMBL" id="CEH13345.1"/>
    </source>
</evidence>
<feature type="region of interest" description="Disordered" evidence="6">
    <location>
        <begin position="178"/>
        <end position="342"/>
    </location>
</feature>
<dbReference type="InterPro" id="IPR000232">
    <property type="entry name" value="HSF_DNA-bd"/>
</dbReference>
<dbReference type="Proteomes" id="UP000054845">
    <property type="component" value="Unassembled WGS sequence"/>
</dbReference>
<dbReference type="GO" id="GO:0043565">
    <property type="term" value="F:sequence-specific DNA binding"/>
    <property type="evidence" value="ECO:0007669"/>
    <property type="project" value="InterPro"/>
</dbReference>
<feature type="region of interest" description="Disordered" evidence="6">
    <location>
        <begin position="389"/>
        <end position="435"/>
    </location>
</feature>
<evidence type="ECO:0000313" key="9">
    <source>
        <dbReference type="Proteomes" id="UP000054845"/>
    </source>
</evidence>
<feature type="compositionally biased region" description="Polar residues" evidence="6">
    <location>
        <begin position="395"/>
        <end position="415"/>
    </location>
</feature>
<evidence type="ECO:0000259" key="7">
    <source>
        <dbReference type="SMART" id="SM00415"/>
    </source>
</evidence>
<evidence type="ECO:0000256" key="6">
    <source>
        <dbReference type="SAM" id="MobiDB-lite"/>
    </source>
</evidence>
<dbReference type="InterPro" id="IPR036388">
    <property type="entry name" value="WH-like_DNA-bd_sf"/>
</dbReference>
<keyword evidence="3" id="KW-0238">DNA-binding</keyword>
<comment type="similarity">
    <text evidence="2 5">Belongs to the HSF family.</text>
</comment>
<keyword evidence="4" id="KW-0539">Nucleus</keyword>